<evidence type="ECO:0000313" key="1">
    <source>
        <dbReference type="EMBL" id="KAG8081879.1"/>
    </source>
</evidence>
<proteinExistence type="predicted"/>
<comment type="caution">
    <text evidence="1">The sequence shown here is derived from an EMBL/GenBank/DDBJ whole genome shotgun (WGS) entry which is preliminary data.</text>
</comment>
<sequence>MPFDHSPSPPRPTLHHHQITTHQAITIRLWLYLVKFLAPPHSLRSRGSVSSKLPWRRDSDRWWEGHRWRGANKGGRSAPASMNYLCAVSSRQSAGREGGGGNATDANSVASPCCSASSLSSSTCDCGGAGASGVEGDAGSPSPSSGSRLWFARRIQAVRASRRWHALTPCRTNDGSYFFSSH</sequence>
<dbReference type="AlphaFoldDB" id="A0A8J5TH32"/>
<keyword evidence="2" id="KW-1185">Reference proteome</keyword>
<gene>
    <name evidence="1" type="ORF">GUJ93_ZPchr0014g46891</name>
</gene>
<reference evidence="1" key="2">
    <citation type="submission" date="2021-02" db="EMBL/GenBank/DDBJ databases">
        <authorList>
            <person name="Kimball J.A."/>
            <person name="Haas M.W."/>
            <person name="Macchietto M."/>
            <person name="Kono T."/>
            <person name="Duquette J."/>
            <person name="Shao M."/>
        </authorList>
    </citation>
    <scope>NUCLEOTIDE SEQUENCE</scope>
    <source>
        <tissue evidence="1">Fresh leaf tissue</tissue>
    </source>
</reference>
<reference evidence="1" key="1">
    <citation type="journal article" date="2021" name="bioRxiv">
        <title>Whole Genome Assembly and Annotation of Northern Wild Rice, Zizania palustris L., Supports a Whole Genome Duplication in the Zizania Genus.</title>
        <authorList>
            <person name="Haas M."/>
            <person name="Kono T."/>
            <person name="Macchietto M."/>
            <person name="Millas R."/>
            <person name="McGilp L."/>
            <person name="Shao M."/>
            <person name="Duquette J."/>
            <person name="Hirsch C.N."/>
            <person name="Kimball J."/>
        </authorList>
    </citation>
    <scope>NUCLEOTIDE SEQUENCE</scope>
    <source>
        <tissue evidence="1">Fresh leaf tissue</tissue>
    </source>
</reference>
<protein>
    <submittedName>
        <fullName evidence="1">Uncharacterized protein</fullName>
    </submittedName>
</protein>
<dbReference type="OrthoDB" id="45007at2759"/>
<evidence type="ECO:0000313" key="2">
    <source>
        <dbReference type="Proteomes" id="UP000729402"/>
    </source>
</evidence>
<dbReference type="Proteomes" id="UP000729402">
    <property type="component" value="Unassembled WGS sequence"/>
</dbReference>
<dbReference type="EMBL" id="JAAALK010000086">
    <property type="protein sequence ID" value="KAG8081879.1"/>
    <property type="molecule type" value="Genomic_DNA"/>
</dbReference>
<accession>A0A8J5TH32</accession>
<name>A0A8J5TH32_ZIZPA</name>
<organism evidence="1 2">
    <name type="scientific">Zizania palustris</name>
    <name type="common">Northern wild rice</name>
    <dbReference type="NCBI Taxonomy" id="103762"/>
    <lineage>
        <taxon>Eukaryota</taxon>
        <taxon>Viridiplantae</taxon>
        <taxon>Streptophyta</taxon>
        <taxon>Embryophyta</taxon>
        <taxon>Tracheophyta</taxon>
        <taxon>Spermatophyta</taxon>
        <taxon>Magnoliopsida</taxon>
        <taxon>Liliopsida</taxon>
        <taxon>Poales</taxon>
        <taxon>Poaceae</taxon>
        <taxon>BOP clade</taxon>
        <taxon>Oryzoideae</taxon>
        <taxon>Oryzeae</taxon>
        <taxon>Zizaniinae</taxon>
        <taxon>Zizania</taxon>
    </lineage>
</organism>